<gene>
    <name evidence="3" type="ORF">LKD48_01250</name>
</gene>
<protein>
    <submittedName>
        <fullName evidence="3">Gfo/Idh/MocA family oxidoreductase</fullName>
    </submittedName>
</protein>
<dbReference type="GO" id="GO:0000166">
    <property type="term" value="F:nucleotide binding"/>
    <property type="evidence" value="ECO:0007669"/>
    <property type="project" value="InterPro"/>
</dbReference>
<proteinExistence type="predicted"/>
<accession>A0AAE3E262</accession>
<organism evidence="3 4">
    <name type="scientific">Anthropogastromicrobium aceti</name>
    <dbReference type="NCBI Taxonomy" id="2981768"/>
    <lineage>
        <taxon>Bacteria</taxon>
        <taxon>Bacillati</taxon>
        <taxon>Bacillota</taxon>
        <taxon>Clostridia</taxon>
        <taxon>Lachnospirales</taxon>
        <taxon>Lachnospiraceae</taxon>
        <taxon>Anthropogastromicrobium</taxon>
    </lineage>
</organism>
<dbReference type="RefSeq" id="WP_308730919.1">
    <property type="nucleotide sequence ID" value="NZ_JAJEQN010000002.1"/>
</dbReference>
<dbReference type="InterPro" id="IPR000683">
    <property type="entry name" value="Gfo/Idh/MocA-like_OxRdtase_N"/>
</dbReference>
<evidence type="ECO:0000259" key="2">
    <source>
        <dbReference type="Pfam" id="PF22725"/>
    </source>
</evidence>
<reference evidence="3 4" key="1">
    <citation type="submission" date="2021-10" db="EMBL/GenBank/DDBJ databases">
        <title>Anaerobic single-cell dispensing facilitates the cultivation of human gut bacteria.</title>
        <authorList>
            <person name="Afrizal A."/>
        </authorList>
    </citation>
    <scope>NUCLEOTIDE SEQUENCE [LARGE SCALE GENOMIC DNA]</scope>
    <source>
        <strain evidence="3 4">CLA-AA-H224</strain>
    </source>
</reference>
<evidence type="ECO:0000313" key="4">
    <source>
        <dbReference type="Proteomes" id="UP001198200"/>
    </source>
</evidence>
<dbReference type="AlphaFoldDB" id="A0AAE3E262"/>
<dbReference type="PANTHER" id="PTHR43249">
    <property type="entry name" value="UDP-N-ACETYL-2-AMINO-2-DEOXY-D-GLUCURONATE OXIDASE"/>
    <property type="match status" value="1"/>
</dbReference>
<dbReference type="PANTHER" id="PTHR43249:SF1">
    <property type="entry name" value="D-GLUCOSIDE 3-DEHYDROGENASE"/>
    <property type="match status" value="1"/>
</dbReference>
<dbReference type="InterPro" id="IPR052515">
    <property type="entry name" value="Gfo/Idh/MocA_Oxidoreductase"/>
</dbReference>
<dbReference type="Gene3D" id="3.30.360.10">
    <property type="entry name" value="Dihydrodipicolinate Reductase, domain 2"/>
    <property type="match status" value="1"/>
</dbReference>
<sequence length="335" mass="37245">MKRAVIVGCGNIAAVHAAVLTAQKDTELVGVADIHFEKAQDYAERFHTKPYASLEEMIEKEQPDVLHVCTPHYLHVPMTQYALERGINVFMEKPPAITLAQLDQLKQAVYASKAKLGLCYQNRYNPSYRAAKEFIASGAAGKVLGARGLVTWNRPAPYYTQSEWRGKLATEGGGVLINQAVHTLDLLSDLLGKPDWIDASLSNHHLKGLIEVEDTLEAYIRFGEKVACFYATNAYCADVPPLIEISCEKVTVRIEDLDVSYRYPDGTITKPDVERPVPIGKSYWGSGHTACIGDFYKALENNTDFALELPVLENSIRLMLGAYESAREHHVVEFS</sequence>
<dbReference type="Pfam" id="PF01408">
    <property type="entry name" value="GFO_IDH_MocA"/>
    <property type="match status" value="1"/>
</dbReference>
<evidence type="ECO:0000259" key="1">
    <source>
        <dbReference type="Pfam" id="PF01408"/>
    </source>
</evidence>
<feature type="domain" description="Gfo/Idh/MocA-like oxidoreductase N-terminal" evidence="1">
    <location>
        <begin position="3"/>
        <end position="114"/>
    </location>
</feature>
<feature type="domain" description="GFO/IDH/MocA-like oxidoreductase" evidence="2">
    <location>
        <begin position="128"/>
        <end position="252"/>
    </location>
</feature>
<dbReference type="SUPFAM" id="SSF51735">
    <property type="entry name" value="NAD(P)-binding Rossmann-fold domains"/>
    <property type="match status" value="1"/>
</dbReference>
<dbReference type="Gene3D" id="3.40.50.720">
    <property type="entry name" value="NAD(P)-binding Rossmann-like Domain"/>
    <property type="match status" value="1"/>
</dbReference>
<comment type="caution">
    <text evidence="3">The sequence shown here is derived from an EMBL/GenBank/DDBJ whole genome shotgun (WGS) entry which is preliminary data.</text>
</comment>
<evidence type="ECO:0000313" key="3">
    <source>
        <dbReference type="EMBL" id="MCC2220273.1"/>
    </source>
</evidence>
<dbReference type="InterPro" id="IPR055170">
    <property type="entry name" value="GFO_IDH_MocA-like_dom"/>
</dbReference>
<dbReference type="InterPro" id="IPR036291">
    <property type="entry name" value="NAD(P)-bd_dom_sf"/>
</dbReference>
<dbReference type="EMBL" id="JAJEQN010000002">
    <property type="protein sequence ID" value="MCC2220273.1"/>
    <property type="molecule type" value="Genomic_DNA"/>
</dbReference>
<keyword evidence="4" id="KW-1185">Reference proteome</keyword>
<dbReference type="Pfam" id="PF22725">
    <property type="entry name" value="GFO_IDH_MocA_C3"/>
    <property type="match status" value="1"/>
</dbReference>
<dbReference type="SUPFAM" id="SSF55347">
    <property type="entry name" value="Glyceraldehyde-3-phosphate dehydrogenase-like, C-terminal domain"/>
    <property type="match status" value="1"/>
</dbReference>
<dbReference type="Proteomes" id="UP001198200">
    <property type="component" value="Unassembled WGS sequence"/>
</dbReference>
<name>A0AAE3E262_9FIRM</name>